<keyword evidence="2" id="KW-1185">Reference proteome</keyword>
<proteinExistence type="predicted"/>
<evidence type="ECO:0000313" key="1">
    <source>
        <dbReference type="EMBL" id="CAI9267070.1"/>
    </source>
</evidence>
<reference evidence="1" key="1">
    <citation type="submission" date="2023-04" db="EMBL/GenBank/DDBJ databases">
        <authorList>
            <person name="Vijverberg K."/>
            <person name="Xiong W."/>
            <person name="Schranz E."/>
        </authorList>
    </citation>
    <scope>NUCLEOTIDE SEQUENCE</scope>
</reference>
<protein>
    <submittedName>
        <fullName evidence="1">Uncharacterized protein</fullName>
    </submittedName>
</protein>
<sequence>MLCPALGGNVWMLGRSTYFKVIGPDDIGLAGPISETWVLPSNIPSPLRPSSQPDPMQTDFQDGLHQDIATIQQTMTGLRFDYQLYSTQVSEYRDEVLG</sequence>
<name>A0AA35VIV1_LACSI</name>
<gene>
    <name evidence="1" type="ORF">LSALG_LOCUS7577</name>
</gene>
<dbReference type="AlphaFoldDB" id="A0AA35VIV1"/>
<dbReference type="EMBL" id="OX465077">
    <property type="protein sequence ID" value="CAI9267070.1"/>
    <property type="molecule type" value="Genomic_DNA"/>
</dbReference>
<dbReference type="Proteomes" id="UP001177003">
    <property type="component" value="Chromosome 1"/>
</dbReference>
<organism evidence="1 2">
    <name type="scientific">Lactuca saligna</name>
    <name type="common">Willowleaf lettuce</name>
    <dbReference type="NCBI Taxonomy" id="75948"/>
    <lineage>
        <taxon>Eukaryota</taxon>
        <taxon>Viridiplantae</taxon>
        <taxon>Streptophyta</taxon>
        <taxon>Embryophyta</taxon>
        <taxon>Tracheophyta</taxon>
        <taxon>Spermatophyta</taxon>
        <taxon>Magnoliopsida</taxon>
        <taxon>eudicotyledons</taxon>
        <taxon>Gunneridae</taxon>
        <taxon>Pentapetalae</taxon>
        <taxon>asterids</taxon>
        <taxon>campanulids</taxon>
        <taxon>Asterales</taxon>
        <taxon>Asteraceae</taxon>
        <taxon>Cichorioideae</taxon>
        <taxon>Cichorieae</taxon>
        <taxon>Lactucinae</taxon>
        <taxon>Lactuca</taxon>
    </lineage>
</organism>
<accession>A0AA35VIV1</accession>
<evidence type="ECO:0000313" key="2">
    <source>
        <dbReference type="Proteomes" id="UP001177003"/>
    </source>
</evidence>